<comment type="caution">
    <text evidence="17">The sequence shown here is derived from an EMBL/GenBank/DDBJ whole genome shotgun (WGS) entry which is preliminary data.</text>
</comment>
<dbReference type="GO" id="GO:0043093">
    <property type="term" value="P:FtsZ-dependent cytokinesis"/>
    <property type="evidence" value="ECO:0007669"/>
    <property type="project" value="UniProtKB-UniRule"/>
</dbReference>
<dbReference type="GO" id="GO:0008360">
    <property type="term" value="P:regulation of cell shape"/>
    <property type="evidence" value="ECO:0007669"/>
    <property type="project" value="UniProtKB-KW"/>
</dbReference>
<keyword evidence="16" id="KW-0997">Cell inner membrane</keyword>
<feature type="transmembrane region" description="Helical" evidence="16">
    <location>
        <begin position="77"/>
        <end position="97"/>
    </location>
</feature>
<evidence type="ECO:0000256" key="2">
    <source>
        <dbReference type="ARBA" id="ARBA00004752"/>
    </source>
</evidence>
<dbReference type="GO" id="GO:0015648">
    <property type="term" value="F:lipid-linked peptidoglycan transporter activity"/>
    <property type="evidence" value="ECO:0007669"/>
    <property type="project" value="TreeGrafter"/>
</dbReference>
<evidence type="ECO:0000256" key="3">
    <source>
        <dbReference type="ARBA" id="ARBA00022475"/>
    </source>
</evidence>
<keyword evidence="12 16" id="KW-0131">Cell cycle</keyword>
<comment type="function">
    <text evidence="16">Peptidoglycan polymerase that is essential for cell division.</text>
</comment>
<dbReference type="InterPro" id="IPR013437">
    <property type="entry name" value="FtsW"/>
</dbReference>
<evidence type="ECO:0000256" key="5">
    <source>
        <dbReference type="ARBA" id="ARBA00022676"/>
    </source>
</evidence>
<keyword evidence="9 16" id="KW-0573">Peptidoglycan synthesis</keyword>
<dbReference type="NCBIfam" id="TIGR02614">
    <property type="entry name" value="ftsW"/>
    <property type="match status" value="1"/>
</dbReference>
<evidence type="ECO:0000256" key="6">
    <source>
        <dbReference type="ARBA" id="ARBA00022679"/>
    </source>
</evidence>
<comment type="subcellular location">
    <subcellularLocation>
        <location evidence="16">Cell inner membrane</location>
        <topology evidence="16">Multi-pass membrane protein</topology>
    </subcellularLocation>
    <subcellularLocation>
        <location evidence="1">Cell membrane</location>
        <topology evidence="1">Multi-pass membrane protein</topology>
    </subcellularLocation>
    <text evidence="16">Localizes to the division septum.</text>
</comment>
<keyword evidence="8 16" id="KW-0133">Cell shape</keyword>
<evidence type="ECO:0000256" key="9">
    <source>
        <dbReference type="ARBA" id="ARBA00022984"/>
    </source>
</evidence>
<evidence type="ECO:0000313" key="17">
    <source>
        <dbReference type="EMBL" id="GLS25578.1"/>
    </source>
</evidence>
<sequence>MNFPSAPMKIDRTAPAVEQGYFLRRIGDVYDALSVDPMLVIVISALVSFGIVMVASSSISFADHAYGDPWFFLRKHLVYLLIGLTGAVVIGAIPLSLWRQYGWVMLVGAVILLALVLVPGLGKSVNGSQRWLRLGPINIQASEVAKFCCVIFFASYFSKWQFKVSQNWRGVVKPLGVLMVVAFLILLEPDFGSTFVLVTTVLAMMFIAGIKLWQCLLLGLMAGGGFAALAVLTPWRLKRLQTFLNPWADQFDSGYQLTQSLIGFGRGEWFGMGLGNSIQKLFFLPEAHTDFIFSIIAEEFGLIGSLLVMGLFVVFIVKAFVLSRQAINRDNSFASYAAFGIGVMFAAQVIINVGVASGFLPTKGLTLPFISYGGSSLVVCCLFVGLLLRIQKELQPTLTPVLGAKT</sequence>
<evidence type="ECO:0000313" key="18">
    <source>
        <dbReference type="Proteomes" id="UP001156870"/>
    </source>
</evidence>
<keyword evidence="7 16" id="KW-0812">Transmembrane</keyword>
<gene>
    <name evidence="16 17" type="primary">ftsW</name>
    <name evidence="17" type="ORF">GCM10007877_12920</name>
</gene>
<dbReference type="GO" id="GO:0005886">
    <property type="term" value="C:plasma membrane"/>
    <property type="evidence" value="ECO:0007669"/>
    <property type="project" value="UniProtKB-SubCell"/>
</dbReference>
<dbReference type="GO" id="GO:0032153">
    <property type="term" value="C:cell division site"/>
    <property type="evidence" value="ECO:0007669"/>
    <property type="project" value="UniProtKB-UniRule"/>
</dbReference>
<evidence type="ECO:0000256" key="1">
    <source>
        <dbReference type="ARBA" id="ARBA00004651"/>
    </source>
</evidence>
<reference evidence="17 18" key="1">
    <citation type="journal article" date="2014" name="Int. J. Syst. Evol. Microbiol.">
        <title>Complete genome sequence of Corynebacterium casei LMG S-19264T (=DSM 44701T), isolated from a smear-ripened cheese.</title>
        <authorList>
            <consortium name="US DOE Joint Genome Institute (JGI-PGF)"/>
            <person name="Walter F."/>
            <person name="Albersmeier A."/>
            <person name="Kalinowski J."/>
            <person name="Ruckert C."/>
        </authorList>
    </citation>
    <scope>NUCLEOTIDE SEQUENCE [LARGE SCALE GENOMIC DNA]</scope>
    <source>
        <strain evidence="17 18">NBRC 110095</strain>
    </source>
</reference>
<evidence type="ECO:0000256" key="7">
    <source>
        <dbReference type="ARBA" id="ARBA00022692"/>
    </source>
</evidence>
<accession>A0AA37WLF3</accession>
<keyword evidence="4 16" id="KW-0132">Cell division</keyword>
<feature type="transmembrane region" description="Helical" evidence="16">
    <location>
        <begin position="369"/>
        <end position="388"/>
    </location>
</feature>
<keyword evidence="11 16" id="KW-0472">Membrane</keyword>
<dbReference type="AlphaFoldDB" id="A0AA37WLF3"/>
<dbReference type="Proteomes" id="UP001156870">
    <property type="component" value="Unassembled WGS sequence"/>
</dbReference>
<evidence type="ECO:0000256" key="12">
    <source>
        <dbReference type="ARBA" id="ARBA00023306"/>
    </source>
</evidence>
<dbReference type="GO" id="GO:0009252">
    <property type="term" value="P:peptidoglycan biosynthetic process"/>
    <property type="evidence" value="ECO:0007669"/>
    <property type="project" value="UniProtKB-UniRule"/>
</dbReference>
<feature type="transmembrane region" description="Helical" evidence="16">
    <location>
        <begin position="134"/>
        <end position="157"/>
    </location>
</feature>
<feature type="transmembrane region" description="Helical" evidence="16">
    <location>
        <begin position="103"/>
        <end position="122"/>
    </location>
</feature>
<dbReference type="GO" id="GO:0008955">
    <property type="term" value="F:peptidoglycan glycosyltransferase activity"/>
    <property type="evidence" value="ECO:0007669"/>
    <property type="project" value="UniProtKB-UniRule"/>
</dbReference>
<dbReference type="PANTHER" id="PTHR30474">
    <property type="entry name" value="CELL CYCLE PROTEIN"/>
    <property type="match status" value="1"/>
</dbReference>
<evidence type="ECO:0000256" key="15">
    <source>
        <dbReference type="ARBA" id="ARBA00049902"/>
    </source>
</evidence>
<dbReference type="InterPro" id="IPR001182">
    <property type="entry name" value="FtsW/RodA"/>
</dbReference>
<dbReference type="EC" id="2.4.99.28" evidence="16"/>
<keyword evidence="13 16" id="KW-0961">Cell wall biogenesis/degradation</keyword>
<dbReference type="EMBL" id="BSPD01000031">
    <property type="protein sequence ID" value="GLS25578.1"/>
    <property type="molecule type" value="Genomic_DNA"/>
</dbReference>
<evidence type="ECO:0000256" key="13">
    <source>
        <dbReference type="ARBA" id="ARBA00023316"/>
    </source>
</evidence>
<evidence type="ECO:0000256" key="11">
    <source>
        <dbReference type="ARBA" id="ARBA00023136"/>
    </source>
</evidence>
<name>A0AA37WLF3_9GAMM</name>
<evidence type="ECO:0000256" key="14">
    <source>
        <dbReference type="ARBA" id="ARBA00038053"/>
    </source>
</evidence>
<feature type="transmembrane region" description="Helical" evidence="16">
    <location>
        <begin position="333"/>
        <end position="357"/>
    </location>
</feature>
<feature type="transmembrane region" description="Helical" evidence="16">
    <location>
        <begin position="38"/>
        <end position="56"/>
    </location>
</feature>
<comment type="catalytic activity">
    <reaction evidence="15 16">
        <text>[GlcNAc-(1-&gt;4)-Mur2Ac(oyl-L-Ala-gamma-D-Glu-L-Lys-D-Ala-D-Ala)](n)-di-trans,octa-cis-undecaprenyl diphosphate + beta-D-GlcNAc-(1-&gt;4)-Mur2Ac(oyl-L-Ala-gamma-D-Glu-L-Lys-D-Ala-D-Ala)-di-trans,octa-cis-undecaprenyl diphosphate = [GlcNAc-(1-&gt;4)-Mur2Ac(oyl-L-Ala-gamma-D-Glu-L-Lys-D-Ala-D-Ala)](n+1)-di-trans,octa-cis-undecaprenyl diphosphate + di-trans,octa-cis-undecaprenyl diphosphate + H(+)</text>
        <dbReference type="Rhea" id="RHEA:23708"/>
        <dbReference type="Rhea" id="RHEA-COMP:9602"/>
        <dbReference type="Rhea" id="RHEA-COMP:9603"/>
        <dbReference type="ChEBI" id="CHEBI:15378"/>
        <dbReference type="ChEBI" id="CHEBI:58405"/>
        <dbReference type="ChEBI" id="CHEBI:60033"/>
        <dbReference type="ChEBI" id="CHEBI:78435"/>
        <dbReference type="EC" id="2.4.99.28"/>
    </reaction>
</comment>
<dbReference type="HAMAP" id="MF_00913">
    <property type="entry name" value="PGT_FtsW_proteobact"/>
    <property type="match status" value="1"/>
</dbReference>
<dbReference type="GO" id="GO:0071555">
    <property type="term" value="P:cell wall organization"/>
    <property type="evidence" value="ECO:0007669"/>
    <property type="project" value="UniProtKB-KW"/>
</dbReference>
<feature type="transmembrane region" description="Helical" evidence="16">
    <location>
        <begin position="215"/>
        <end position="237"/>
    </location>
</feature>
<keyword evidence="5 16" id="KW-0328">Glycosyltransferase</keyword>
<feature type="transmembrane region" description="Helical" evidence="16">
    <location>
        <begin position="300"/>
        <end position="321"/>
    </location>
</feature>
<proteinExistence type="inferred from homology"/>
<keyword evidence="3 16" id="KW-1003">Cell membrane</keyword>
<keyword evidence="18" id="KW-1185">Reference proteome</keyword>
<keyword evidence="10 16" id="KW-1133">Transmembrane helix</keyword>
<keyword evidence="6 16" id="KW-0808">Transferase</keyword>
<evidence type="ECO:0000256" key="4">
    <source>
        <dbReference type="ARBA" id="ARBA00022618"/>
    </source>
</evidence>
<comment type="similarity">
    <text evidence="14 16">Belongs to the SEDS family. FtsW subfamily.</text>
</comment>
<dbReference type="PANTHER" id="PTHR30474:SF2">
    <property type="entry name" value="PEPTIDOGLYCAN GLYCOSYLTRANSFERASE FTSW-RELATED"/>
    <property type="match status" value="1"/>
</dbReference>
<organism evidence="17 18">
    <name type="scientific">Marinibactrum halimedae</name>
    <dbReference type="NCBI Taxonomy" id="1444977"/>
    <lineage>
        <taxon>Bacteria</taxon>
        <taxon>Pseudomonadati</taxon>
        <taxon>Pseudomonadota</taxon>
        <taxon>Gammaproteobacteria</taxon>
        <taxon>Cellvibrionales</taxon>
        <taxon>Cellvibrionaceae</taxon>
        <taxon>Marinibactrum</taxon>
    </lineage>
</organism>
<evidence type="ECO:0000256" key="10">
    <source>
        <dbReference type="ARBA" id="ARBA00022989"/>
    </source>
</evidence>
<comment type="pathway">
    <text evidence="2 16">Cell wall biogenesis; peptidoglycan biosynthesis.</text>
</comment>
<evidence type="ECO:0000256" key="16">
    <source>
        <dbReference type="HAMAP-Rule" id="MF_00913"/>
    </source>
</evidence>
<protein>
    <recommendedName>
        <fullName evidence="16">Probable peptidoglycan glycosyltransferase FtsW</fullName>
        <shortName evidence="16">PGT</shortName>
        <ecNumber evidence="16">2.4.99.28</ecNumber>
    </recommendedName>
    <alternativeName>
        <fullName evidence="16">Cell division protein FtsW</fullName>
    </alternativeName>
    <alternativeName>
        <fullName evidence="16">Cell wall polymerase</fullName>
    </alternativeName>
    <alternativeName>
        <fullName evidence="16">Peptidoglycan polymerase</fullName>
        <shortName evidence="16">PG polymerase</shortName>
    </alternativeName>
</protein>
<feature type="transmembrane region" description="Helical" evidence="16">
    <location>
        <begin position="177"/>
        <end position="208"/>
    </location>
</feature>
<dbReference type="RefSeq" id="WP_232594193.1">
    <property type="nucleotide sequence ID" value="NZ_BSPD01000031.1"/>
</dbReference>
<dbReference type="Pfam" id="PF01098">
    <property type="entry name" value="FTSW_RODA_SPOVE"/>
    <property type="match status" value="1"/>
</dbReference>
<evidence type="ECO:0000256" key="8">
    <source>
        <dbReference type="ARBA" id="ARBA00022960"/>
    </source>
</evidence>